<comment type="caution">
    <text evidence="3">The sequence shown here is derived from an EMBL/GenBank/DDBJ whole genome shotgun (WGS) entry which is preliminary data.</text>
</comment>
<feature type="compositionally biased region" description="Acidic residues" evidence="1">
    <location>
        <begin position="258"/>
        <end position="282"/>
    </location>
</feature>
<feature type="region of interest" description="Disordered" evidence="1">
    <location>
        <begin position="195"/>
        <end position="285"/>
    </location>
</feature>
<organism evidence="3 4">
    <name type="scientific">Crotalus adamanteus</name>
    <name type="common">Eastern diamondback rattlesnake</name>
    <dbReference type="NCBI Taxonomy" id="8729"/>
    <lineage>
        <taxon>Eukaryota</taxon>
        <taxon>Metazoa</taxon>
        <taxon>Chordata</taxon>
        <taxon>Craniata</taxon>
        <taxon>Vertebrata</taxon>
        <taxon>Euteleostomi</taxon>
        <taxon>Lepidosauria</taxon>
        <taxon>Squamata</taxon>
        <taxon>Bifurcata</taxon>
        <taxon>Unidentata</taxon>
        <taxon>Episquamata</taxon>
        <taxon>Toxicofera</taxon>
        <taxon>Serpentes</taxon>
        <taxon>Colubroidea</taxon>
        <taxon>Viperidae</taxon>
        <taxon>Crotalinae</taxon>
        <taxon>Crotalus</taxon>
    </lineage>
</organism>
<feature type="region of interest" description="Disordered" evidence="1">
    <location>
        <begin position="303"/>
        <end position="345"/>
    </location>
</feature>
<protein>
    <submittedName>
        <fullName evidence="3">Carboxypeptidase X1</fullName>
    </submittedName>
</protein>
<feature type="signal peptide" evidence="2">
    <location>
        <begin position="1"/>
        <end position="22"/>
    </location>
</feature>
<dbReference type="Proteomes" id="UP001474421">
    <property type="component" value="Unassembled WGS sequence"/>
</dbReference>
<dbReference type="Gene3D" id="2.60.120.260">
    <property type="entry name" value="Galactose-binding domain-like"/>
    <property type="match status" value="1"/>
</dbReference>
<sequence length="442" mass="49088">MLWVPATLLALSHLSWVPSAGGHPLSVTPGPSQKMLGDPRANGTTAVPPLASALLSTAGAREDKGPGPTGHPEISTTLPRQPSDPEGPPSTGSAARGGVTTTETPRSSKGGREKAPRGAPEKRRPGNAMRAADSRRRIWANPDPASPRDDGNCSPLPPEGPRGEEERRRKRRRRRWWCWRRKMRRRRKMRWWWRRKEGGGGGGRRGRGGGGDRKEEDEEEEEKEEEDEEEVVVLEEEDEEKEEDEEVVKEEEGGDRKEEDEEEEKEEEDEKVVVEEDDEHEEEAAKKHLRVKIVKKKILKKKAQKLLNPETGTQRASECPPLGLESLRVRDSQLRASSSKRDGLGPHRGRLNIQFVAKARLGSLLLRVGGRRCGAEEDGFPPPSCLFPRSFVIAAHASPPRQRKYKRFLEPGPLPEERNLASVLCGSGRNGEGSSGVKWAAG</sequence>
<evidence type="ECO:0000313" key="4">
    <source>
        <dbReference type="Proteomes" id="UP001474421"/>
    </source>
</evidence>
<dbReference type="GO" id="GO:0004180">
    <property type="term" value="F:carboxypeptidase activity"/>
    <property type="evidence" value="ECO:0007669"/>
    <property type="project" value="UniProtKB-KW"/>
</dbReference>
<feature type="compositionally biased region" description="Acidic residues" evidence="1">
    <location>
        <begin position="215"/>
        <end position="249"/>
    </location>
</feature>
<feature type="chain" id="PRO_5043889473" evidence="2">
    <location>
        <begin position="23"/>
        <end position="442"/>
    </location>
</feature>
<keyword evidence="3" id="KW-0378">Hydrolase</keyword>
<feature type="compositionally biased region" description="Basic and acidic residues" evidence="1">
    <location>
        <begin position="327"/>
        <end position="345"/>
    </location>
</feature>
<reference evidence="3 4" key="1">
    <citation type="journal article" date="2024" name="Proc. Natl. Acad. Sci. U.S.A.">
        <title>The genetic regulatory architecture and epigenomic basis for age-related changes in rattlesnake venom.</title>
        <authorList>
            <person name="Hogan M.P."/>
            <person name="Holding M.L."/>
            <person name="Nystrom G.S."/>
            <person name="Colston T.J."/>
            <person name="Bartlett D.A."/>
            <person name="Mason A.J."/>
            <person name="Ellsworth S.A."/>
            <person name="Rautsaw R.M."/>
            <person name="Lawrence K.C."/>
            <person name="Strickland J.L."/>
            <person name="He B."/>
            <person name="Fraser P."/>
            <person name="Margres M.J."/>
            <person name="Gilbert D.M."/>
            <person name="Gibbs H.L."/>
            <person name="Parkinson C.L."/>
            <person name="Rokyta D.R."/>
        </authorList>
    </citation>
    <scope>NUCLEOTIDE SEQUENCE [LARGE SCALE GENOMIC DNA]</scope>
    <source>
        <strain evidence="3">DRR0105</strain>
    </source>
</reference>
<keyword evidence="3" id="KW-0645">Protease</keyword>
<dbReference type="AlphaFoldDB" id="A0AAW1B8J9"/>
<keyword evidence="4" id="KW-1185">Reference proteome</keyword>
<accession>A0AAW1B8J9</accession>
<evidence type="ECO:0000256" key="2">
    <source>
        <dbReference type="SAM" id="SignalP"/>
    </source>
</evidence>
<dbReference type="EMBL" id="JAOTOJ010000007">
    <property type="protein sequence ID" value="KAK9398548.1"/>
    <property type="molecule type" value="Genomic_DNA"/>
</dbReference>
<feature type="region of interest" description="Disordered" evidence="1">
    <location>
        <begin position="17"/>
        <end position="172"/>
    </location>
</feature>
<evidence type="ECO:0000313" key="3">
    <source>
        <dbReference type="EMBL" id="KAK9398548.1"/>
    </source>
</evidence>
<gene>
    <name evidence="3" type="ORF">NXF25_013517</name>
</gene>
<keyword evidence="3" id="KW-0121">Carboxypeptidase</keyword>
<evidence type="ECO:0000256" key="1">
    <source>
        <dbReference type="SAM" id="MobiDB-lite"/>
    </source>
</evidence>
<feature type="compositionally biased region" description="Basic and acidic residues" evidence="1">
    <location>
        <begin position="110"/>
        <end position="124"/>
    </location>
</feature>
<keyword evidence="2" id="KW-0732">Signal</keyword>
<proteinExistence type="predicted"/>
<name>A0AAW1B8J9_CROAD</name>